<comment type="caution">
    <text evidence="1">The sequence shown here is derived from an EMBL/GenBank/DDBJ whole genome shotgun (WGS) entry which is preliminary data.</text>
</comment>
<dbReference type="EMBL" id="JACJLT010000132">
    <property type="protein sequence ID" value="MBM6875946.1"/>
    <property type="molecule type" value="Genomic_DNA"/>
</dbReference>
<dbReference type="Proteomes" id="UP000728968">
    <property type="component" value="Unassembled WGS sequence"/>
</dbReference>
<protein>
    <submittedName>
        <fullName evidence="1">Uncharacterized protein</fullName>
    </submittedName>
</protein>
<keyword evidence="2" id="KW-1185">Reference proteome</keyword>
<evidence type="ECO:0000313" key="2">
    <source>
        <dbReference type="Proteomes" id="UP000728968"/>
    </source>
</evidence>
<organism evidence="1 2">
    <name type="scientific">Fusobacterium mortiferum</name>
    <dbReference type="NCBI Taxonomy" id="850"/>
    <lineage>
        <taxon>Bacteria</taxon>
        <taxon>Fusobacteriati</taxon>
        <taxon>Fusobacteriota</taxon>
        <taxon>Fusobacteriia</taxon>
        <taxon>Fusobacteriales</taxon>
        <taxon>Fusobacteriaceae</taxon>
        <taxon>Fusobacterium</taxon>
    </lineage>
</organism>
<gene>
    <name evidence="1" type="ORF">H6A04_09845</name>
</gene>
<accession>A0ABS2G3C7</accession>
<reference evidence="1 2" key="1">
    <citation type="journal article" date="2021" name="Sci. Rep.">
        <title>The distribution of antibiotic resistance genes in chicken gut microbiota commensals.</title>
        <authorList>
            <person name="Juricova H."/>
            <person name="Matiasovicova J."/>
            <person name="Kubasova T."/>
            <person name="Cejkova D."/>
            <person name="Rychlik I."/>
        </authorList>
    </citation>
    <scope>NUCLEOTIDE SEQUENCE [LARGE SCALE GENOMIC DNA]</scope>
    <source>
        <strain evidence="1 2">An425</strain>
    </source>
</reference>
<dbReference type="RefSeq" id="WP_204716609.1">
    <property type="nucleotide sequence ID" value="NZ_JACJLT010000132.1"/>
</dbReference>
<name>A0ABS2G3C7_FUSMR</name>
<evidence type="ECO:0000313" key="1">
    <source>
        <dbReference type="EMBL" id="MBM6875946.1"/>
    </source>
</evidence>
<proteinExistence type="predicted"/>
<sequence length="70" mass="8010">MANKSNYFPRRSSHFKNYRVILSGRGSLVNDAPDVMLYNRNLTVGAQKYIKGLGIHPVTLYNFATVYIEE</sequence>